<gene>
    <name evidence="1" type="ORF">BIFADO_02393</name>
</gene>
<dbReference type="EMBL" id="AAXD02000074">
    <property type="protein sequence ID" value="EDN82265.1"/>
    <property type="molecule type" value="Genomic_DNA"/>
</dbReference>
<dbReference type="AlphaFoldDB" id="A7A950"/>
<dbReference type="Proteomes" id="UP000003773">
    <property type="component" value="Unassembled WGS sequence"/>
</dbReference>
<dbReference type="HOGENOM" id="CLU_2520924_0_0_11"/>
<organism evidence="1 2">
    <name type="scientific">Bifidobacterium adolescentis L2-32</name>
    <dbReference type="NCBI Taxonomy" id="411481"/>
    <lineage>
        <taxon>Bacteria</taxon>
        <taxon>Bacillati</taxon>
        <taxon>Actinomycetota</taxon>
        <taxon>Actinomycetes</taxon>
        <taxon>Bifidobacteriales</taxon>
        <taxon>Bifidobacteriaceae</taxon>
        <taxon>Bifidobacterium</taxon>
    </lineage>
</organism>
<evidence type="ECO:0000313" key="1">
    <source>
        <dbReference type="EMBL" id="EDN82265.1"/>
    </source>
</evidence>
<reference evidence="1 2" key="1">
    <citation type="submission" date="2007-04" db="EMBL/GenBank/DDBJ databases">
        <authorList>
            <person name="Fulton L."/>
            <person name="Clifton S."/>
            <person name="Fulton B."/>
            <person name="Xu J."/>
            <person name="Minx P."/>
            <person name="Pepin K.H."/>
            <person name="Johnson M."/>
            <person name="Thiruvilangam P."/>
            <person name="Bhonagiri V."/>
            <person name="Nash W.E."/>
            <person name="Mardis E.R."/>
            <person name="Wilson R.K."/>
        </authorList>
    </citation>
    <scope>NUCLEOTIDE SEQUENCE [LARGE SCALE GENOMIC DNA]</scope>
    <source>
        <strain evidence="1 2">L2-32</strain>
    </source>
</reference>
<reference evidence="1 2" key="2">
    <citation type="submission" date="2007-05" db="EMBL/GenBank/DDBJ databases">
        <title>Draft genome sequence of Bifidobacterium adolescentis (L2-32).</title>
        <authorList>
            <person name="Sudarsanam P."/>
            <person name="Ley R."/>
            <person name="Guruge J."/>
            <person name="Turnbaugh P.J."/>
            <person name="Mahowald M."/>
            <person name="Liep D."/>
            <person name="Gordon J."/>
        </authorList>
    </citation>
    <scope>NUCLEOTIDE SEQUENCE [LARGE SCALE GENOMIC DNA]</scope>
    <source>
        <strain evidence="1 2">L2-32</strain>
    </source>
</reference>
<sequence>MPVRIYRCTLYAKVGTKCSVTTPLEKLYILLLARFRHFVPCVTKVTISSRSVVLTQPHTPYYLHARSIRNTRTYVPFVRKMMES</sequence>
<comment type="caution">
    <text evidence="1">The sequence shown here is derived from an EMBL/GenBank/DDBJ whole genome shotgun (WGS) entry which is preliminary data.</text>
</comment>
<name>A7A950_BIFAD</name>
<protein>
    <submittedName>
        <fullName evidence="1">Uncharacterized protein</fullName>
    </submittedName>
</protein>
<accession>A7A950</accession>
<evidence type="ECO:0000313" key="2">
    <source>
        <dbReference type="Proteomes" id="UP000003773"/>
    </source>
</evidence>
<proteinExistence type="predicted"/>